<name>A0A1N7P4Z8_9PROT</name>
<accession>A0A1N7P4Z8</accession>
<dbReference type="Proteomes" id="UP000185678">
    <property type="component" value="Unassembled WGS sequence"/>
</dbReference>
<keyword evidence="2" id="KW-1185">Reference proteome</keyword>
<dbReference type="Pfam" id="PF10025">
    <property type="entry name" value="DUF2267"/>
    <property type="match status" value="1"/>
</dbReference>
<dbReference type="EMBL" id="FTOA01000006">
    <property type="protein sequence ID" value="SIT05597.1"/>
    <property type="molecule type" value="Genomic_DNA"/>
</dbReference>
<reference evidence="1 2" key="1">
    <citation type="submission" date="2017-01" db="EMBL/GenBank/DDBJ databases">
        <authorList>
            <person name="Mah S.A."/>
            <person name="Swanson W.J."/>
            <person name="Moy G.W."/>
            <person name="Vacquier V.D."/>
        </authorList>
    </citation>
    <scope>NUCLEOTIDE SEQUENCE [LARGE SCALE GENOMIC DNA]</scope>
    <source>
        <strain evidence="1 2">DSM 11589</strain>
    </source>
</reference>
<evidence type="ECO:0000313" key="1">
    <source>
        <dbReference type="EMBL" id="SIT05597.1"/>
    </source>
</evidence>
<dbReference type="InterPro" id="IPR018727">
    <property type="entry name" value="DUF2267"/>
</dbReference>
<gene>
    <name evidence="1" type="ORF">SAMN05421779_10661</name>
</gene>
<organism evidence="1 2">
    <name type="scientific">Insolitispirillum peregrinum</name>
    <dbReference type="NCBI Taxonomy" id="80876"/>
    <lineage>
        <taxon>Bacteria</taxon>
        <taxon>Pseudomonadati</taxon>
        <taxon>Pseudomonadota</taxon>
        <taxon>Alphaproteobacteria</taxon>
        <taxon>Rhodospirillales</taxon>
        <taxon>Novispirillaceae</taxon>
        <taxon>Insolitispirillum</taxon>
    </lineage>
</organism>
<dbReference type="InterPro" id="IPR038282">
    <property type="entry name" value="DUF2267_sf"/>
</dbReference>
<dbReference type="OrthoDB" id="20942at2"/>
<protein>
    <submittedName>
        <fullName evidence="1">Uncharacterized conserved protein, DUF2267 family</fullName>
    </submittedName>
</protein>
<evidence type="ECO:0000313" key="2">
    <source>
        <dbReference type="Proteomes" id="UP000185678"/>
    </source>
</evidence>
<dbReference type="RefSeq" id="WP_076401388.1">
    <property type="nucleotide sequence ID" value="NZ_FTOA01000006.1"/>
</dbReference>
<sequence length="153" mass="17552">MPTPMEYKLATQDFDRFLADVATETNLGSRHQAYTTTQAVFLCFRRRLTLPQAIAFAQILPAMLRALFVNHWDANEAQADSWDWDLMRAEVKQLRVNHNFSPDTAIQDVARVLRTYVEARELDRCLETLPASARDFWSGITPPARTPPRTDQA</sequence>
<dbReference type="STRING" id="80876.SAMN05421779_10661"/>
<proteinExistence type="predicted"/>
<dbReference type="Gene3D" id="1.10.490.110">
    <property type="entry name" value="Uncharacterized conserved protein DUF2267"/>
    <property type="match status" value="1"/>
</dbReference>
<dbReference type="AlphaFoldDB" id="A0A1N7P4Z8"/>